<name>A0A1C0U954_9GAMM</name>
<dbReference type="RefSeq" id="WP_065821869.1">
    <property type="nucleotide sequence ID" value="NZ_LOMY01000015.1"/>
</dbReference>
<gene>
    <name evidence="1" type="ORF">Ppb6_00370</name>
</gene>
<comment type="caution">
    <text evidence="1">The sequence shown here is derived from an EMBL/GenBank/DDBJ whole genome shotgun (WGS) entry which is preliminary data.</text>
</comment>
<protein>
    <submittedName>
        <fullName evidence="1">Uncharacterized protein</fullName>
    </submittedName>
</protein>
<evidence type="ECO:0000313" key="2">
    <source>
        <dbReference type="Proteomes" id="UP000093476"/>
    </source>
</evidence>
<keyword evidence="2" id="KW-1185">Reference proteome</keyword>
<accession>A0A1C0U954</accession>
<sequence length="99" mass="11625">MNNKSQFKNWQANKIIHSQPHQEKIWEKGINDLSIISRQDNRVIVTKSKKYYVDFMSCSYLGLESNQRLSDAAKSAIDLYLIDFKMHRDGKGANPREHR</sequence>
<reference evidence="1 2" key="1">
    <citation type="submission" date="2015-12" db="EMBL/GenBank/DDBJ databases">
        <title>Genome comparisons provide insights into the role of secondary metabolites in the pathogenic phase of the Photorhabdus life cycle.</title>
        <authorList>
            <person name="Tobias N.J."/>
            <person name="Mishra B."/>
            <person name="Gupta D.K."/>
            <person name="Thines M."/>
            <person name="Stinear T.P."/>
            <person name="Bode H.B."/>
        </authorList>
    </citation>
    <scope>NUCLEOTIDE SEQUENCE [LARGE SCALE GENOMIC DNA]</scope>
    <source>
        <strain evidence="1 2">PB68.1</strain>
    </source>
</reference>
<dbReference type="Proteomes" id="UP000093476">
    <property type="component" value="Unassembled WGS sequence"/>
</dbReference>
<dbReference type="AlphaFoldDB" id="A0A1C0U954"/>
<dbReference type="EMBL" id="LOMY01000015">
    <property type="protein sequence ID" value="OCQ54468.1"/>
    <property type="molecule type" value="Genomic_DNA"/>
</dbReference>
<proteinExistence type="predicted"/>
<organism evidence="1 2">
    <name type="scientific">Photorhabdus australis subsp. thailandensis</name>
    <dbReference type="NCBI Taxonomy" id="2805096"/>
    <lineage>
        <taxon>Bacteria</taxon>
        <taxon>Pseudomonadati</taxon>
        <taxon>Pseudomonadota</taxon>
        <taxon>Gammaproteobacteria</taxon>
        <taxon>Enterobacterales</taxon>
        <taxon>Morganellaceae</taxon>
        <taxon>Photorhabdus</taxon>
    </lineage>
</organism>
<evidence type="ECO:0000313" key="1">
    <source>
        <dbReference type="EMBL" id="OCQ54468.1"/>
    </source>
</evidence>